<reference evidence="1 2" key="1">
    <citation type="submission" date="2019-09" db="EMBL/GenBank/DDBJ databases">
        <authorList>
            <person name="Chandra G."/>
            <person name="Truman W A."/>
        </authorList>
    </citation>
    <scope>NUCLEOTIDE SEQUENCE [LARGE SCALE GENOMIC DNA]</scope>
    <source>
        <strain evidence="1">PS691</strain>
    </source>
</reference>
<evidence type="ECO:0000313" key="2">
    <source>
        <dbReference type="Proteomes" id="UP000337909"/>
    </source>
</evidence>
<name>A0A5E7BIW4_PSEFL</name>
<gene>
    <name evidence="1" type="ORF">PS691_01930</name>
</gene>
<dbReference type="EMBL" id="CABVHQ010000015">
    <property type="protein sequence ID" value="VVN91856.1"/>
    <property type="molecule type" value="Genomic_DNA"/>
</dbReference>
<dbReference type="Proteomes" id="UP000337909">
    <property type="component" value="Unassembled WGS sequence"/>
</dbReference>
<accession>A0A5E7BIW4</accession>
<protein>
    <submittedName>
        <fullName evidence="1">Uncharacterized protein</fullName>
    </submittedName>
</protein>
<proteinExistence type="predicted"/>
<evidence type="ECO:0000313" key="1">
    <source>
        <dbReference type="EMBL" id="VVN91856.1"/>
    </source>
</evidence>
<sequence length="61" mass="7366">MSFVPLARPTGITRRLSEKCLFKCDYCRSINAVIVLFRCFNTRFRFTVRPRRRYRGCLIIF</sequence>
<organism evidence="1 2">
    <name type="scientific">Pseudomonas fluorescens</name>
    <dbReference type="NCBI Taxonomy" id="294"/>
    <lineage>
        <taxon>Bacteria</taxon>
        <taxon>Pseudomonadati</taxon>
        <taxon>Pseudomonadota</taxon>
        <taxon>Gammaproteobacteria</taxon>
        <taxon>Pseudomonadales</taxon>
        <taxon>Pseudomonadaceae</taxon>
        <taxon>Pseudomonas</taxon>
    </lineage>
</organism>
<dbReference type="AlphaFoldDB" id="A0A5E7BIW4"/>